<evidence type="ECO:0000256" key="1">
    <source>
        <dbReference type="SAM" id="Phobius"/>
    </source>
</evidence>
<sequence>MKRRMIGAITGSLIVILWIILGFGNLLLVILAGFIGYLVAALTGSKKEKNELRTKLTKILQVKE</sequence>
<comment type="caution">
    <text evidence="2">The sequence shown here is derived from an EMBL/GenBank/DDBJ whole genome shotgun (WGS) entry which is preliminary data.</text>
</comment>
<feature type="transmembrane region" description="Helical" evidence="1">
    <location>
        <begin position="12"/>
        <end position="40"/>
    </location>
</feature>
<evidence type="ECO:0008006" key="3">
    <source>
        <dbReference type="Google" id="ProtNLM"/>
    </source>
</evidence>
<dbReference type="EMBL" id="PPWZ01000057">
    <property type="protein sequence ID" value="POH36408.1"/>
    <property type="molecule type" value="Genomic_DNA"/>
</dbReference>
<keyword evidence="1" id="KW-0812">Transmembrane</keyword>
<keyword evidence="1" id="KW-0472">Membrane</keyword>
<organism evidence="2">
    <name type="scientific">Companilactobacillus formosensis</name>
    <dbReference type="NCBI Taxonomy" id="1617889"/>
    <lineage>
        <taxon>Bacteria</taxon>
        <taxon>Bacillati</taxon>
        <taxon>Bacillota</taxon>
        <taxon>Bacilli</taxon>
        <taxon>Lactobacillales</taxon>
        <taxon>Lactobacillaceae</taxon>
        <taxon>Companilactobacillus</taxon>
    </lineage>
</organism>
<proteinExistence type="predicted"/>
<evidence type="ECO:0000313" key="2">
    <source>
        <dbReference type="EMBL" id="POH36408.1"/>
    </source>
</evidence>
<keyword evidence="1" id="KW-1133">Transmembrane helix</keyword>
<name>A0A2P4R547_9LACO</name>
<dbReference type="AlphaFoldDB" id="A0A2P4R547"/>
<accession>A0A2P4R547</accession>
<reference evidence="2" key="1">
    <citation type="submission" date="2018-01" db="EMBL/GenBank/DDBJ databases">
        <title>Genome sequnecing of Lactobacillus formosensis KACC 18721.</title>
        <authorList>
            <person name="Kim S.-J."/>
            <person name="Heo J."/>
        </authorList>
    </citation>
    <scope>NUCLEOTIDE SEQUENCE</scope>
    <source>
        <strain evidence="2">KACC 18721</strain>
    </source>
</reference>
<gene>
    <name evidence="2" type="ORF">C2R26_08515</name>
</gene>
<protein>
    <recommendedName>
        <fullName evidence="3">DUF2273 domain-containing protein</fullName>
    </recommendedName>
</protein>